<accession>A0A9Q0SAI7</accession>
<name>A0A9Q0SAI7_9DIPT</name>
<gene>
    <name evidence="1" type="ORF">Bhyg_05081</name>
</gene>
<organism evidence="1 2">
    <name type="scientific">Pseudolycoriella hygida</name>
    <dbReference type="NCBI Taxonomy" id="35572"/>
    <lineage>
        <taxon>Eukaryota</taxon>
        <taxon>Metazoa</taxon>
        <taxon>Ecdysozoa</taxon>
        <taxon>Arthropoda</taxon>
        <taxon>Hexapoda</taxon>
        <taxon>Insecta</taxon>
        <taxon>Pterygota</taxon>
        <taxon>Neoptera</taxon>
        <taxon>Endopterygota</taxon>
        <taxon>Diptera</taxon>
        <taxon>Nematocera</taxon>
        <taxon>Sciaroidea</taxon>
        <taxon>Sciaridae</taxon>
        <taxon>Pseudolycoriella</taxon>
    </lineage>
</organism>
<keyword evidence="2" id="KW-1185">Reference proteome</keyword>
<proteinExistence type="predicted"/>
<evidence type="ECO:0000313" key="2">
    <source>
        <dbReference type="Proteomes" id="UP001151699"/>
    </source>
</evidence>
<reference evidence="1" key="1">
    <citation type="submission" date="2022-07" db="EMBL/GenBank/DDBJ databases">
        <authorList>
            <person name="Trinca V."/>
            <person name="Uliana J.V.C."/>
            <person name="Torres T.T."/>
            <person name="Ward R.J."/>
            <person name="Monesi N."/>
        </authorList>
    </citation>
    <scope>NUCLEOTIDE SEQUENCE</scope>
    <source>
        <strain evidence="1">HSMRA1968</strain>
        <tissue evidence="1">Whole embryos</tissue>
    </source>
</reference>
<dbReference type="EMBL" id="WJQU01000001">
    <property type="protein sequence ID" value="KAJ6649840.1"/>
    <property type="molecule type" value="Genomic_DNA"/>
</dbReference>
<evidence type="ECO:0000313" key="1">
    <source>
        <dbReference type="EMBL" id="KAJ6649840.1"/>
    </source>
</evidence>
<sequence length="75" mass="8683">MFSSNACRKRLHAHLILIHSTHIPIRDFQNYCTVRNYLHSIAAISIFRDGKPIFVFASPNTFLVTFPYSYHDSAL</sequence>
<dbReference type="Proteomes" id="UP001151699">
    <property type="component" value="Chromosome A"/>
</dbReference>
<protein>
    <submittedName>
        <fullName evidence="1">Uncharacterized protein</fullName>
    </submittedName>
</protein>
<dbReference type="AlphaFoldDB" id="A0A9Q0SAI7"/>
<comment type="caution">
    <text evidence="1">The sequence shown here is derived from an EMBL/GenBank/DDBJ whole genome shotgun (WGS) entry which is preliminary data.</text>
</comment>